<keyword evidence="1" id="KW-1133">Transmembrane helix</keyword>
<sequence length="348" mass="39780">MTAGRKASVYIFKFPGGKDVKHDGGNKYHYCDKENDGERVDITLETDPVKFPGYNKLVHKPFTSGVKIQSIKYYEEASGDFNYSLDKCTSVSVYYWERDDGYEKLLLLEVETTDNGKKYYVMGKTTEWKDTNIQHDDLFTLLERENCTMNKAHHINISKKDGQPYDCHSCDHQIRASSFNFKGEYRKVTHEPNDGYVGRITDGEGNINEIDLPADVTTVEVYWYPNLSEGPILIEVKGVLEKGDTSIRLSEWYRLSTNGKTWRTTDPPRGRLEGSDPVLALLHQIDRELNPHFYLSSTGKYYKPNVSHVIISTGVVVGTLIVVCYLLFSGWKLNKMSMSYLINQSLSL</sequence>
<name>L1LB64_THEEQ</name>
<evidence type="ECO:0000313" key="2">
    <source>
        <dbReference type="EMBL" id="EKX72393.1"/>
    </source>
</evidence>
<comment type="caution">
    <text evidence="2">The sequence shown here is derived from an EMBL/GenBank/DDBJ whole genome shotgun (WGS) entry which is preliminary data.</text>
</comment>
<keyword evidence="3" id="KW-1185">Reference proteome</keyword>
<organism evidence="2 3">
    <name type="scientific">Theileria equi strain WA</name>
    <dbReference type="NCBI Taxonomy" id="1537102"/>
    <lineage>
        <taxon>Eukaryota</taxon>
        <taxon>Sar</taxon>
        <taxon>Alveolata</taxon>
        <taxon>Apicomplexa</taxon>
        <taxon>Aconoidasida</taxon>
        <taxon>Piroplasmida</taxon>
        <taxon>Theileriidae</taxon>
        <taxon>Theileria</taxon>
    </lineage>
</organism>
<evidence type="ECO:0000256" key="1">
    <source>
        <dbReference type="SAM" id="Phobius"/>
    </source>
</evidence>
<dbReference type="GeneID" id="15804177"/>
<dbReference type="RefSeq" id="XP_004831845.1">
    <property type="nucleotide sequence ID" value="XM_004831788.1"/>
</dbReference>
<evidence type="ECO:0000313" key="3">
    <source>
        <dbReference type="Proteomes" id="UP000031512"/>
    </source>
</evidence>
<dbReference type="VEuPathDB" id="PiroplasmaDB:BEWA_048600"/>
<dbReference type="AlphaFoldDB" id="L1LB64"/>
<protein>
    <submittedName>
        <fullName evidence="2">Uncharacterized protein</fullName>
    </submittedName>
</protein>
<keyword evidence="1" id="KW-0472">Membrane</keyword>
<proteinExistence type="predicted"/>
<gene>
    <name evidence="2" type="ORF">BEWA_048600</name>
</gene>
<keyword evidence="1" id="KW-0812">Transmembrane</keyword>
<feature type="transmembrane region" description="Helical" evidence="1">
    <location>
        <begin position="306"/>
        <end position="328"/>
    </location>
</feature>
<accession>L1LB64</accession>
<dbReference type="Proteomes" id="UP000031512">
    <property type="component" value="Unassembled WGS sequence"/>
</dbReference>
<dbReference type="KEGG" id="beq:BEWA_048600"/>
<dbReference type="EMBL" id="ACOU01000007">
    <property type="protein sequence ID" value="EKX72393.1"/>
    <property type="molecule type" value="Genomic_DNA"/>
</dbReference>
<reference evidence="2 3" key="1">
    <citation type="journal article" date="2012" name="BMC Genomics">
        <title>Comparative genomic analysis and phylogenetic position of Theileria equi.</title>
        <authorList>
            <person name="Kappmeyer L.S."/>
            <person name="Thiagarajan M."/>
            <person name="Herndon D.R."/>
            <person name="Ramsay J.D."/>
            <person name="Caler E."/>
            <person name="Djikeng A."/>
            <person name="Gillespie J.J."/>
            <person name="Lau A.O."/>
            <person name="Roalson E.H."/>
            <person name="Silva J.C."/>
            <person name="Silva M.G."/>
            <person name="Suarez C.E."/>
            <person name="Ueti M.W."/>
            <person name="Nene V.M."/>
            <person name="Mealey R.H."/>
            <person name="Knowles D.P."/>
            <person name="Brayton K.A."/>
        </authorList>
    </citation>
    <scope>NUCLEOTIDE SEQUENCE [LARGE SCALE GENOMIC DNA]</scope>
    <source>
        <strain evidence="2 3">WA</strain>
    </source>
</reference>